<sequence length="83" mass="9577">MAESTSVMFGVRSEGLGVAHPKLQPLEPFSFYRPDPVLLMVKGQNWDIILPPCWHRESSTLCHSTCWREKIFPSQSWLHGEHE</sequence>
<dbReference type="EMBL" id="JAYMYQ010000001">
    <property type="protein sequence ID" value="KAK7361413.1"/>
    <property type="molecule type" value="Genomic_DNA"/>
</dbReference>
<gene>
    <name evidence="1" type="ORF">VNO77_03471</name>
</gene>
<proteinExistence type="predicted"/>
<name>A0AAN9RC98_CANGL</name>
<evidence type="ECO:0000313" key="1">
    <source>
        <dbReference type="EMBL" id="KAK7361413.1"/>
    </source>
</evidence>
<reference evidence="1 2" key="1">
    <citation type="submission" date="2024-01" db="EMBL/GenBank/DDBJ databases">
        <title>The genomes of 5 underutilized Papilionoideae crops provide insights into root nodulation and disease resistanc.</title>
        <authorList>
            <person name="Jiang F."/>
        </authorList>
    </citation>
    <scope>NUCLEOTIDE SEQUENCE [LARGE SCALE GENOMIC DNA]</scope>
    <source>
        <strain evidence="1">LVBAO_FW01</strain>
        <tissue evidence="1">Leaves</tissue>
    </source>
</reference>
<dbReference type="Proteomes" id="UP001367508">
    <property type="component" value="Unassembled WGS sequence"/>
</dbReference>
<protein>
    <submittedName>
        <fullName evidence="1">Uncharacterized protein</fullName>
    </submittedName>
</protein>
<keyword evidence="2" id="KW-1185">Reference proteome</keyword>
<dbReference type="AlphaFoldDB" id="A0AAN9RC98"/>
<comment type="caution">
    <text evidence="1">The sequence shown here is derived from an EMBL/GenBank/DDBJ whole genome shotgun (WGS) entry which is preliminary data.</text>
</comment>
<organism evidence="1 2">
    <name type="scientific">Canavalia gladiata</name>
    <name type="common">Sword bean</name>
    <name type="synonym">Dolichos gladiatus</name>
    <dbReference type="NCBI Taxonomy" id="3824"/>
    <lineage>
        <taxon>Eukaryota</taxon>
        <taxon>Viridiplantae</taxon>
        <taxon>Streptophyta</taxon>
        <taxon>Embryophyta</taxon>
        <taxon>Tracheophyta</taxon>
        <taxon>Spermatophyta</taxon>
        <taxon>Magnoliopsida</taxon>
        <taxon>eudicotyledons</taxon>
        <taxon>Gunneridae</taxon>
        <taxon>Pentapetalae</taxon>
        <taxon>rosids</taxon>
        <taxon>fabids</taxon>
        <taxon>Fabales</taxon>
        <taxon>Fabaceae</taxon>
        <taxon>Papilionoideae</taxon>
        <taxon>50 kb inversion clade</taxon>
        <taxon>NPAAA clade</taxon>
        <taxon>indigoferoid/millettioid clade</taxon>
        <taxon>Phaseoleae</taxon>
        <taxon>Canavalia</taxon>
    </lineage>
</organism>
<accession>A0AAN9RC98</accession>
<evidence type="ECO:0000313" key="2">
    <source>
        <dbReference type="Proteomes" id="UP001367508"/>
    </source>
</evidence>